<protein>
    <recommendedName>
        <fullName evidence="5">Transglutaminase-like cysteine peptidase</fullName>
    </recommendedName>
</protein>
<dbReference type="Gene3D" id="3.10.620.30">
    <property type="match status" value="1"/>
</dbReference>
<name>A0A6M1TXB4_9RHOB</name>
<organism evidence="3 4">
    <name type="scientific">Paragemmobacter kunshanensis</name>
    <dbReference type="NCBI Taxonomy" id="2583234"/>
    <lineage>
        <taxon>Bacteria</taxon>
        <taxon>Pseudomonadati</taxon>
        <taxon>Pseudomonadota</taxon>
        <taxon>Alphaproteobacteria</taxon>
        <taxon>Rhodobacterales</taxon>
        <taxon>Paracoccaceae</taxon>
        <taxon>Paragemmobacter</taxon>
    </lineage>
</organism>
<feature type="chain" id="PRO_5026752528" description="Transglutaminase-like cysteine peptidase" evidence="2">
    <location>
        <begin position="20"/>
        <end position="234"/>
    </location>
</feature>
<feature type="region of interest" description="Disordered" evidence="1">
    <location>
        <begin position="205"/>
        <end position="234"/>
    </location>
</feature>
<dbReference type="Proteomes" id="UP000474758">
    <property type="component" value="Unassembled WGS sequence"/>
</dbReference>
<evidence type="ECO:0008006" key="5">
    <source>
        <dbReference type="Google" id="ProtNLM"/>
    </source>
</evidence>
<gene>
    <name evidence="3" type="ORF">G5V65_19020</name>
</gene>
<dbReference type="EMBL" id="JAALFE010000027">
    <property type="protein sequence ID" value="NGQ92988.1"/>
    <property type="molecule type" value="Genomic_DNA"/>
</dbReference>
<comment type="caution">
    <text evidence="3">The sequence shown here is derived from an EMBL/GenBank/DDBJ whole genome shotgun (WGS) entry which is preliminary data.</text>
</comment>
<reference evidence="3 4" key="1">
    <citation type="submission" date="2020-02" db="EMBL/GenBank/DDBJ databases">
        <title>Rhodobacter translucens sp. nov., a novel bacterium isolated from activated sludge.</title>
        <authorList>
            <person name="Liu J."/>
        </authorList>
    </citation>
    <scope>NUCLEOTIDE SEQUENCE [LARGE SCALE GENOMIC DNA]</scope>
    <source>
        <strain evidence="3 4">HX-7-19</strain>
    </source>
</reference>
<keyword evidence="2" id="KW-0732">Signal</keyword>
<evidence type="ECO:0000313" key="4">
    <source>
        <dbReference type="Proteomes" id="UP000474758"/>
    </source>
</evidence>
<evidence type="ECO:0000256" key="2">
    <source>
        <dbReference type="SAM" id="SignalP"/>
    </source>
</evidence>
<dbReference type="AlphaFoldDB" id="A0A6M1TXB4"/>
<dbReference type="RefSeq" id="WP_165053403.1">
    <property type="nucleotide sequence ID" value="NZ_JAALFE010000027.1"/>
</dbReference>
<keyword evidence="4" id="KW-1185">Reference proteome</keyword>
<accession>A0A6M1TXB4</accession>
<sequence length="234" mass="25126">MLRLLTAVALLMAPVPALATETLPQPGGEVIPVPQASKMARSFHDIGDCSPYAAAYAAAGLPRGNGVETIRQIDSLLRQRMRLRDDRGPDSWTPLLSVLVAGKRPVGDCEDMAITTAQMAVCAGIPADRLGLLITTSPKGGTAEMHMLAFYKDASDKTWVFGDTFARPRPLSKVRERLVFMAYMTDVTRWQGLLGLRDLPAGTSSLPSNPSVAAASTVEATPRQCQPEGPILRQ</sequence>
<feature type="signal peptide" evidence="2">
    <location>
        <begin position="1"/>
        <end position="19"/>
    </location>
</feature>
<evidence type="ECO:0000313" key="3">
    <source>
        <dbReference type="EMBL" id="NGQ92988.1"/>
    </source>
</evidence>
<proteinExistence type="predicted"/>
<evidence type="ECO:0000256" key="1">
    <source>
        <dbReference type="SAM" id="MobiDB-lite"/>
    </source>
</evidence>